<keyword evidence="2" id="KW-1185">Reference proteome</keyword>
<name>A0A1S8A6L1_ROSNE</name>
<organism evidence="1">
    <name type="scientific">Rosellinia necatrix</name>
    <name type="common">White root-rot fungus</name>
    <dbReference type="NCBI Taxonomy" id="77044"/>
    <lineage>
        <taxon>Eukaryota</taxon>
        <taxon>Fungi</taxon>
        <taxon>Dikarya</taxon>
        <taxon>Ascomycota</taxon>
        <taxon>Pezizomycotina</taxon>
        <taxon>Sordariomycetes</taxon>
        <taxon>Xylariomycetidae</taxon>
        <taxon>Xylariales</taxon>
        <taxon>Xylariaceae</taxon>
        <taxon>Rosellinia</taxon>
    </lineage>
</organism>
<proteinExistence type="predicted"/>
<protein>
    <submittedName>
        <fullName evidence="1">Uncharacterized protein</fullName>
    </submittedName>
</protein>
<evidence type="ECO:0000313" key="2">
    <source>
        <dbReference type="Proteomes" id="UP000054516"/>
    </source>
</evidence>
<sequence>MSPASPWPEDSDATWYWGFNETPRQARRLQPFTLSIGEPYIDKIGVRTLRVVPGLGMVDGKPQHHLTALSLLIHHPGDTSNEGGRAADEE</sequence>
<reference evidence="1" key="1">
    <citation type="submission" date="2016-03" db="EMBL/GenBank/DDBJ databases">
        <title>Draft genome sequence of Rosellinia necatrix.</title>
        <authorList>
            <person name="Kanematsu S."/>
        </authorList>
    </citation>
    <scope>NUCLEOTIDE SEQUENCE [LARGE SCALE GENOMIC DNA]</scope>
    <source>
        <strain evidence="1">W97</strain>
    </source>
</reference>
<evidence type="ECO:0000313" key="1">
    <source>
        <dbReference type="EMBL" id="GAW25727.1"/>
    </source>
</evidence>
<dbReference type="AlphaFoldDB" id="A0A1S8A6L1"/>
<dbReference type="EMBL" id="DF977457">
    <property type="protein sequence ID" value="GAW25727.1"/>
    <property type="molecule type" value="Genomic_DNA"/>
</dbReference>
<gene>
    <name evidence="1" type="ORF">SAMD00023353_1200250</name>
</gene>
<dbReference type="Proteomes" id="UP000054516">
    <property type="component" value="Unassembled WGS sequence"/>
</dbReference>
<accession>A0A1S8A6L1</accession>